<keyword evidence="2" id="KW-1185">Reference proteome</keyword>
<proteinExistence type="predicted"/>
<evidence type="ECO:0000313" key="2">
    <source>
        <dbReference type="Proteomes" id="UP001163603"/>
    </source>
</evidence>
<sequence>MFRMEVLFQEWRAAIGLEAGDSKQSELILTARVRYSTSLSSVSTLLSPSVLIETE</sequence>
<evidence type="ECO:0000313" key="1">
    <source>
        <dbReference type="EMBL" id="KAJ0030353.1"/>
    </source>
</evidence>
<protein>
    <submittedName>
        <fullName evidence="1">Uncharacterized protein</fullName>
    </submittedName>
</protein>
<organism evidence="1 2">
    <name type="scientific">Pistacia integerrima</name>
    <dbReference type="NCBI Taxonomy" id="434235"/>
    <lineage>
        <taxon>Eukaryota</taxon>
        <taxon>Viridiplantae</taxon>
        <taxon>Streptophyta</taxon>
        <taxon>Embryophyta</taxon>
        <taxon>Tracheophyta</taxon>
        <taxon>Spermatophyta</taxon>
        <taxon>Magnoliopsida</taxon>
        <taxon>eudicotyledons</taxon>
        <taxon>Gunneridae</taxon>
        <taxon>Pentapetalae</taxon>
        <taxon>rosids</taxon>
        <taxon>malvids</taxon>
        <taxon>Sapindales</taxon>
        <taxon>Anacardiaceae</taxon>
        <taxon>Pistacia</taxon>
    </lineage>
</organism>
<gene>
    <name evidence="1" type="ORF">Pint_14617</name>
</gene>
<name>A0ACC0Y7P1_9ROSI</name>
<accession>A0ACC0Y7P1</accession>
<reference evidence="2" key="1">
    <citation type="journal article" date="2023" name="G3 (Bethesda)">
        <title>Genome assembly and association tests identify interacting loci associated with vigor, precocity, and sex in interspecific pistachio rootstocks.</title>
        <authorList>
            <person name="Palmer W."/>
            <person name="Jacygrad E."/>
            <person name="Sagayaradj S."/>
            <person name="Cavanaugh K."/>
            <person name="Han R."/>
            <person name="Bertier L."/>
            <person name="Beede B."/>
            <person name="Kafkas S."/>
            <person name="Golino D."/>
            <person name="Preece J."/>
            <person name="Michelmore R."/>
        </authorList>
    </citation>
    <scope>NUCLEOTIDE SEQUENCE [LARGE SCALE GENOMIC DNA]</scope>
</reference>
<comment type="caution">
    <text evidence="1">The sequence shown here is derived from an EMBL/GenBank/DDBJ whole genome shotgun (WGS) entry which is preliminary data.</text>
</comment>
<dbReference type="Proteomes" id="UP001163603">
    <property type="component" value="Chromosome 8"/>
</dbReference>
<dbReference type="EMBL" id="CM047743">
    <property type="protein sequence ID" value="KAJ0030353.1"/>
    <property type="molecule type" value="Genomic_DNA"/>
</dbReference>